<evidence type="ECO:0000313" key="1">
    <source>
        <dbReference type="EMBL" id="KAJ5503269.1"/>
    </source>
</evidence>
<dbReference type="OrthoDB" id="4349843at2759"/>
<dbReference type="Proteomes" id="UP001149954">
    <property type="component" value="Unassembled WGS sequence"/>
</dbReference>
<sequence>MTTRTAPSGLWALVYLGQAKPERIPRLGSPHAKPVLKCVVRDVASTLSSHWRHGTPKPLASAWPISGLVFYPVRNSGDPGVQRDLLFA</sequence>
<protein>
    <submittedName>
        <fullName evidence="1">Uncharacterized protein</fullName>
    </submittedName>
</protein>
<name>A0A9X0C5S5_9EURO</name>
<organism evidence="1 2">
    <name type="scientific">Penicillium fimorum</name>
    <dbReference type="NCBI Taxonomy" id="1882269"/>
    <lineage>
        <taxon>Eukaryota</taxon>
        <taxon>Fungi</taxon>
        <taxon>Dikarya</taxon>
        <taxon>Ascomycota</taxon>
        <taxon>Pezizomycotina</taxon>
        <taxon>Eurotiomycetes</taxon>
        <taxon>Eurotiomycetidae</taxon>
        <taxon>Eurotiales</taxon>
        <taxon>Aspergillaceae</taxon>
        <taxon>Penicillium</taxon>
    </lineage>
</organism>
<accession>A0A9X0C5S5</accession>
<proteinExistence type="predicted"/>
<reference evidence="1" key="2">
    <citation type="journal article" date="2023" name="IMA Fungus">
        <title>Comparative genomic study of the Penicillium genus elucidates a diverse pangenome and 15 lateral gene transfer events.</title>
        <authorList>
            <person name="Petersen C."/>
            <person name="Sorensen T."/>
            <person name="Nielsen M.R."/>
            <person name="Sondergaard T.E."/>
            <person name="Sorensen J.L."/>
            <person name="Fitzpatrick D.A."/>
            <person name="Frisvad J.C."/>
            <person name="Nielsen K.L."/>
        </authorList>
    </citation>
    <scope>NUCLEOTIDE SEQUENCE</scope>
    <source>
        <strain evidence="1">IBT 29495</strain>
    </source>
</reference>
<comment type="caution">
    <text evidence="1">The sequence shown here is derived from an EMBL/GenBank/DDBJ whole genome shotgun (WGS) entry which is preliminary data.</text>
</comment>
<keyword evidence="2" id="KW-1185">Reference proteome</keyword>
<gene>
    <name evidence="1" type="ORF">N7463_006143</name>
</gene>
<reference evidence="1" key="1">
    <citation type="submission" date="2022-12" db="EMBL/GenBank/DDBJ databases">
        <authorList>
            <person name="Petersen C."/>
        </authorList>
    </citation>
    <scope>NUCLEOTIDE SEQUENCE</scope>
    <source>
        <strain evidence="1">IBT 29495</strain>
    </source>
</reference>
<dbReference type="AlphaFoldDB" id="A0A9X0C5S5"/>
<evidence type="ECO:0000313" key="2">
    <source>
        <dbReference type="Proteomes" id="UP001149954"/>
    </source>
</evidence>
<dbReference type="EMBL" id="JAPWDS010000003">
    <property type="protein sequence ID" value="KAJ5503269.1"/>
    <property type="molecule type" value="Genomic_DNA"/>
</dbReference>